<dbReference type="Gene3D" id="1.10.260.40">
    <property type="entry name" value="lambda repressor-like DNA-binding domains"/>
    <property type="match status" value="1"/>
</dbReference>
<dbReference type="PANTHER" id="PTHR30146:SF33">
    <property type="entry name" value="TRANSCRIPTIONAL REGULATOR"/>
    <property type="match status" value="1"/>
</dbReference>
<dbReference type="SUPFAM" id="SSF47413">
    <property type="entry name" value="lambda repressor-like DNA-binding domains"/>
    <property type="match status" value="1"/>
</dbReference>
<dbReference type="GO" id="GO:0003700">
    <property type="term" value="F:DNA-binding transcription factor activity"/>
    <property type="evidence" value="ECO:0007669"/>
    <property type="project" value="TreeGrafter"/>
</dbReference>
<keyword evidence="2" id="KW-0238">DNA-binding</keyword>
<dbReference type="SUPFAM" id="SSF53822">
    <property type="entry name" value="Periplasmic binding protein-like I"/>
    <property type="match status" value="1"/>
</dbReference>
<reference evidence="7" key="1">
    <citation type="journal article" date="2020" name="MBio">
        <title>Horizontal gene transfer to a defensive symbiont with a reduced genome amongst a multipartite beetle microbiome.</title>
        <authorList>
            <person name="Waterworth S.C."/>
            <person name="Florez L.V."/>
            <person name="Rees E.R."/>
            <person name="Hertweck C."/>
            <person name="Kaltenpoth M."/>
            <person name="Kwan J.C."/>
        </authorList>
    </citation>
    <scope>NUCLEOTIDE SEQUENCE [LARGE SCALE GENOMIC DNA]</scope>
</reference>
<evidence type="ECO:0000256" key="2">
    <source>
        <dbReference type="ARBA" id="ARBA00023125"/>
    </source>
</evidence>
<dbReference type="Pfam" id="PF13377">
    <property type="entry name" value="Peripla_BP_3"/>
    <property type="match status" value="1"/>
</dbReference>
<dbReference type="PROSITE" id="PS50932">
    <property type="entry name" value="HTH_LACI_2"/>
    <property type="match status" value="1"/>
</dbReference>
<name>A0A7V8JNV2_9BURK</name>
<dbReference type="EMBL" id="WNDQ01000074">
    <property type="protein sequence ID" value="KAF1018789.1"/>
    <property type="molecule type" value="Genomic_DNA"/>
</dbReference>
<dbReference type="AlphaFoldDB" id="A0A7V8JNV2"/>
<dbReference type="PROSITE" id="PS00356">
    <property type="entry name" value="HTH_LACI_1"/>
    <property type="match status" value="1"/>
</dbReference>
<dbReference type="InterPro" id="IPR046335">
    <property type="entry name" value="LacI/GalR-like_sensor"/>
</dbReference>
<dbReference type="PANTHER" id="PTHR30146">
    <property type="entry name" value="LACI-RELATED TRANSCRIPTIONAL REPRESSOR"/>
    <property type="match status" value="1"/>
</dbReference>
<evidence type="ECO:0000313" key="6">
    <source>
        <dbReference type="EMBL" id="KAF1018789.1"/>
    </source>
</evidence>
<dbReference type="Gene3D" id="3.40.50.2300">
    <property type="match status" value="2"/>
</dbReference>
<protein>
    <submittedName>
        <fullName evidence="6">HTH-type transcriptional regulator GntR</fullName>
    </submittedName>
</protein>
<evidence type="ECO:0000256" key="4">
    <source>
        <dbReference type="SAM" id="MobiDB-lite"/>
    </source>
</evidence>
<evidence type="ECO:0000313" key="7">
    <source>
        <dbReference type="Proteomes" id="UP000461670"/>
    </source>
</evidence>
<dbReference type="Proteomes" id="UP000461670">
    <property type="component" value="Unassembled WGS sequence"/>
</dbReference>
<feature type="region of interest" description="Disordered" evidence="4">
    <location>
        <begin position="1"/>
        <end position="24"/>
    </location>
</feature>
<evidence type="ECO:0000256" key="3">
    <source>
        <dbReference type="ARBA" id="ARBA00023163"/>
    </source>
</evidence>
<organism evidence="6 7">
    <name type="scientific">Paracidovorax wautersii</name>
    <dbReference type="NCBI Taxonomy" id="1177982"/>
    <lineage>
        <taxon>Bacteria</taxon>
        <taxon>Pseudomonadati</taxon>
        <taxon>Pseudomonadota</taxon>
        <taxon>Betaproteobacteria</taxon>
        <taxon>Burkholderiales</taxon>
        <taxon>Comamonadaceae</taxon>
        <taxon>Paracidovorax</taxon>
    </lineage>
</organism>
<keyword evidence="1" id="KW-0805">Transcription regulation</keyword>
<dbReference type="SMART" id="SM00354">
    <property type="entry name" value="HTH_LACI"/>
    <property type="match status" value="1"/>
</dbReference>
<dbReference type="CDD" id="cd01392">
    <property type="entry name" value="HTH_LacI"/>
    <property type="match status" value="1"/>
</dbReference>
<keyword evidence="3" id="KW-0804">Transcription</keyword>
<dbReference type="Pfam" id="PF00356">
    <property type="entry name" value="LacI"/>
    <property type="match status" value="1"/>
</dbReference>
<accession>A0A7V8JNV2</accession>
<proteinExistence type="predicted"/>
<dbReference type="InterPro" id="IPR010982">
    <property type="entry name" value="Lambda_DNA-bd_dom_sf"/>
</dbReference>
<evidence type="ECO:0000259" key="5">
    <source>
        <dbReference type="PROSITE" id="PS50932"/>
    </source>
</evidence>
<gene>
    <name evidence="6" type="primary">gntR_4</name>
    <name evidence="6" type="ORF">GAK30_03503</name>
</gene>
<dbReference type="InterPro" id="IPR000843">
    <property type="entry name" value="HTH_LacI"/>
</dbReference>
<feature type="domain" description="HTH lacI-type" evidence="5">
    <location>
        <begin position="23"/>
        <end position="77"/>
    </location>
</feature>
<dbReference type="GO" id="GO:0000976">
    <property type="term" value="F:transcription cis-regulatory region binding"/>
    <property type="evidence" value="ECO:0007669"/>
    <property type="project" value="TreeGrafter"/>
</dbReference>
<comment type="caution">
    <text evidence="6">The sequence shown here is derived from an EMBL/GenBank/DDBJ whole genome shotgun (WGS) entry which is preliminary data.</text>
</comment>
<dbReference type="InterPro" id="IPR028082">
    <property type="entry name" value="Peripla_BP_I"/>
</dbReference>
<sequence length="347" mass="36335">MPSSLFPPQRPEKKPRARAGHGPTLSDVAKVAGVSPMSASRAINAPEQVSAEILAKVSAAVESTGYVANRLASSLASSRSRLVAAIIPSIAGPVFQDMVQALITELAAAGHQLILGQSGYGAQREDHLLDALIGRRPDGIVLGGVLPSEAGRKRLMASGIPVVETWDWVADPIDMVVGFSHERIAQAVAAFLIGKGCRHLAFIGGQHERAQRRAAAFEAAARAFGIDVLTHAVAAPAGVGSGREALRHILAKQPDTDAVFCSSDVLAWGVVTEAGHLGLPVPAALKVVGFGDLPFARDVLPSITSVYIDAQAIGRHAARFIVEHGQAQTRAGTHIDMGFHIIERDTA</sequence>
<evidence type="ECO:0000256" key="1">
    <source>
        <dbReference type="ARBA" id="ARBA00023015"/>
    </source>
</evidence>
<dbReference type="CDD" id="cd01575">
    <property type="entry name" value="PBP1_GntR"/>
    <property type="match status" value="1"/>
</dbReference>